<dbReference type="SUPFAM" id="SSF52172">
    <property type="entry name" value="CheY-like"/>
    <property type="match status" value="1"/>
</dbReference>
<dbReference type="InterPro" id="IPR001789">
    <property type="entry name" value="Sig_transdc_resp-reg_receiver"/>
</dbReference>
<keyword evidence="1" id="KW-0597">Phosphoprotein</keyword>
<feature type="modified residue" description="4-aspartylphosphate" evidence="1">
    <location>
        <position position="60"/>
    </location>
</feature>
<comment type="caution">
    <text evidence="3">The sequence shown here is derived from an EMBL/GenBank/DDBJ whole genome shotgun (WGS) entry which is preliminary data.</text>
</comment>
<dbReference type="GO" id="GO:0000160">
    <property type="term" value="P:phosphorelay signal transduction system"/>
    <property type="evidence" value="ECO:0007669"/>
    <property type="project" value="InterPro"/>
</dbReference>
<proteinExistence type="predicted"/>
<dbReference type="AlphaFoldDB" id="A0A1W9KYD7"/>
<accession>A0A1W9KYD7</accession>
<dbReference type="PANTHER" id="PTHR43228:SF1">
    <property type="entry name" value="TWO-COMPONENT RESPONSE REGULATOR ARR22"/>
    <property type="match status" value="1"/>
</dbReference>
<name>A0A1W9KYD7_9BURK</name>
<evidence type="ECO:0000256" key="1">
    <source>
        <dbReference type="PROSITE-ProRule" id="PRU00169"/>
    </source>
</evidence>
<reference evidence="3 4" key="1">
    <citation type="submission" date="2017-01" db="EMBL/GenBank/DDBJ databases">
        <title>Novel large sulfur bacteria in the metagenomes of groundwater-fed chemosynthetic microbial mats in the Lake Huron basin.</title>
        <authorList>
            <person name="Sharrar A.M."/>
            <person name="Flood B.E."/>
            <person name="Bailey J.V."/>
            <person name="Jones D.S."/>
            <person name="Biddanda B."/>
            <person name="Ruberg S.A."/>
            <person name="Marcus D.N."/>
            <person name="Dick G.J."/>
        </authorList>
    </citation>
    <scope>NUCLEOTIDE SEQUENCE [LARGE SCALE GENOMIC DNA]</scope>
    <source>
        <strain evidence="3">A7</strain>
    </source>
</reference>
<dbReference type="Gene3D" id="3.40.50.2300">
    <property type="match status" value="1"/>
</dbReference>
<organism evidence="3 4">
    <name type="scientific">Rhodoferax ferrireducens</name>
    <dbReference type="NCBI Taxonomy" id="192843"/>
    <lineage>
        <taxon>Bacteria</taxon>
        <taxon>Pseudomonadati</taxon>
        <taxon>Pseudomonadota</taxon>
        <taxon>Betaproteobacteria</taxon>
        <taxon>Burkholderiales</taxon>
        <taxon>Comamonadaceae</taxon>
        <taxon>Rhodoferax</taxon>
    </lineage>
</organism>
<dbReference type="CDD" id="cd00156">
    <property type="entry name" value="REC"/>
    <property type="match status" value="1"/>
</dbReference>
<dbReference type="SMART" id="SM00448">
    <property type="entry name" value="REC"/>
    <property type="match status" value="1"/>
</dbReference>
<dbReference type="PROSITE" id="PS50110">
    <property type="entry name" value="RESPONSE_REGULATORY"/>
    <property type="match status" value="1"/>
</dbReference>
<evidence type="ECO:0000313" key="4">
    <source>
        <dbReference type="Proteomes" id="UP000192505"/>
    </source>
</evidence>
<evidence type="ECO:0000259" key="2">
    <source>
        <dbReference type="PROSITE" id="PS50110"/>
    </source>
</evidence>
<dbReference type="InterPro" id="IPR052048">
    <property type="entry name" value="ST_Response_Regulator"/>
</dbReference>
<protein>
    <recommendedName>
        <fullName evidence="2">Response regulatory domain-containing protein</fullName>
    </recommendedName>
</protein>
<dbReference type="PANTHER" id="PTHR43228">
    <property type="entry name" value="TWO-COMPONENT RESPONSE REGULATOR"/>
    <property type="match status" value="1"/>
</dbReference>
<dbReference type="Pfam" id="PF00072">
    <property type="entry name" value="Response_reg"/>
    <property type="match status" value="1"/>
</dbReference>
<evidence type="ECO:0000313" key="3">
    <source>
        <dbReference type="EMBL" id="OQW89763.1"/>
    </source>
</evidence>
<gene>
    <name evidence="3" type="ORF">BWK72_00455</name>
</gene>
<dbReference type="EMBL" id="MTEI01000001">
    <property type="protein sequence ID" value="OQW89763.1"/>
    <property type="molecule type" value="Genomic_DNA"/>
</dbReference>
<feature type="domain" description="Response regulatory" evidence="2">
    <location>
        <begin position="10"/>
        <end position="125"/>
    </location>
</feature>
<dbReference type="InterPro" id="IPR011006">
    <property type="entry name" value="CheY-like_superfamily"/>
</dbReference>
<dbReference type="Proteomes" id="UP000192505">
    <property type="component" value="Unassembled WGS sequence"/>
</dbReference>
<sequence>MATQVLNPFSFLVVDDDPLACDLLGSTLTHMGARNILFAQDAAAAQLLAQQHRPDFILLDLYMPDVDGWAALEHLRRAAPQAAVVVVTGSHFTADFMQSMDERVDGYCIKPVMPHLMAKVLTQARARRSSAQP</sequence>